<dbReference type="AlphaFoldDB" id="I3PCM6"/>
<dbReference type="EMBL" id="JN646852">
    <property type="protein sequence ID" value="AER23933.1"/>
    <property type="molecule type" value="Genomic_DNA"/>
</dbReference>
<evidence type="ECO:0008006" key="2">
    <source>
        <dbReference type="Google" id="ProtNLM"/>
    </source>
</evidence>
<proteinExistence type="predicted"/>
<accession>I3PCM6</accession>
<evidence type="ECO:0000313" key="1">
    <source>
        <dbReference type="EMBL" id="AER23933.1"/>
    </source>
</evidence>
<protein>
    <recommendedName>
        <fullName evidence="2">DUF2514 family protein</fullName>
    </recommendedName>
</protein>
<dbReference type="Pfam" id="PF10721">
    <property type="entry name" value="DUF2514"/>
    <property type="match status" value="1"/>
</dbReference>
<dbReference type="InterPro" id="IPR019659">
    <property type="entry name" value="DUF2514"/>
</dbReference>
<organism evidence="1">
    <name type="scientific">Variovorax sp. HH01</name>
    <dbReference type="NCBI Taxonomy" id="1084736"/>
    <lineage>
        <taxon>Bacteria</taxon>
        <taxon>Pseudomonadati</taxon>
        <taxon>Pseudomonadota</taxon>
        <taxon>Betaproteobacteria</taxon>
        <taxon>Burkholderiales</taxon>
        <taxon>Comamonadaceae</taxon>
        <taxon>Variovorax</taxon>
    </lineage>
</organism>
<gene>
    <name evidence="1" type="ORF">var055</name>
</gene>
<sequence>MPMAAALTWALGKWRLIGLAFLLALLGLQTVRLADQRAETAAARKDLADYRATAAESGRLAERAARNTEQTWRSRVDGVIQDGREQVATARADAATAAAGQRRLRDQLAVYRAAVRAATAAPAAATGGAPAADPLDLLADLFGRADARAGELARIADERGAAGATCERWANATEP</sequence>
<name>I3PCM6_9BURK</name>
<reference evidence="1" key="1">
    <citation type="submission" date="2011-09" db="EMBL/GenBank/DDBJ databases">
        <title>A novel amdA gene encoded by the newly isolated Variovorax sp. HH01 strain defines a novel class of cofactor-less aryl malonic acid decarboxylase.</title>
        <authorList>
            <person name="Horn S."/>
            <person name="Maimanakos J."/>
            <person name="Streit W.R."/>
        </authorList>
    </citation>
    <scope>NUCLEOTIDE SEQUENCE</scope>
    <source>
        <strain evidence="1">HH01</strain>
    </source>
</reference>